<proteinExistence type="predicted"/>
<dbReference type="OrthoDB" id="6798994at2759"/>
<dbReference type="EMBL" id="OV651815">
    <property type="protein sequence ID" value="CAH1108380.1"/>
    <property type="molecule type" value="Genomic_DNA"/>
</dbReference>
<feature type="region of interest" description="Disordered" evidence="1">
    <location>
        <begin position="97"/>
        <end position="118"/>
    </location>
</feature>
<dbReference type="Proteomes" id="UP001153636">
    <property type="component" value="Chromosome 3"/>
</dbReference>
<keyword evidence="3" id="KW-1185">Reference proteome</keyword>
<organism evidence="2 3">
    <name type="scientific">Psylliodes chrysocephalus</name>
    <dbReference type="NCBI Taxonomy" id="3402493"/>
    <lineage>
        <taxon>Eukaryota</taxon>
        <taxon>Metazoa</taxon>
        <taxon>Ecdysozoa</taxon>
        <taxon>Arthropoda</taxon>
        <taxon>Hexapoda</taxon>
        <taxon>Insecta</taxon>
        <taxon>Pterygota</taxon>
        <taxon>Neoptera</taxon>
        <taxon>Endopterygota</taxon>
        <taxon>Coleoptera</taxon>
        <taxon>Polyphaga</taxon>
        <taxon>Cucujiformia</taxon>
        <taxon>Chrysomeloidea</taxon>
        <taxon>Chrysomelidae</taxon>
        <taxon>Galerucinae</taxon>
        <taxon>Alticini</taxon>
        <taxon>Psylliodes</taxon>
    </lineage>
</organism>
<evidence type="ECO:0000313" key="3">
    <source>
        <dbReference type="Proteomes" id="UP001153636"/>
    </source>
</evidence>
<sequence length="169" mass="19700">MMTNINEVWLNKHKLKESRTNPIRVEMLLPSRLDSLADEDREERKILVEALKQARAQNKKAVIRRSKIIIEGQFYTAQELSEEKISDGNISSVFSSPVKKKTVSEPATPTPTEAKSENKVEIEAHLSNNTQYKINSRTQVNLRKRGQTEEYLKRRNFKSYSREEKRKII</sequence>
<name>A0A9P0GFY2_9CUCU</name>
<accession>A0A9P0GFY2</accession>
<reference evidence="2" key="1">
    <citation type="submission" date="2022-01" db="EMBL/GenBank/DDBJ databases">
        <authorList>
            <person name="King R."/>
        </authorList>
    </citation>
    <scope>NUCLEOTIDE SEQUENCE</scope>
</reference>
<evidence type="ECO:0000313" key="2">
    <source>
        <dbReference type="EMBL" id="CAH1108380.1"/>
    </source>
</evidence>
<gene>
    <name evidence="2" type="ORF">PSYICH_LOCUS9474</name>
</gene>
<dbReference type="AlphaFoldDB" id="A0A9P0GFY2"/>
<evidence type="ECO:0000256" key="1">
    <source>
        <dbReference type="SAM" id="MobiDB-lite"/>
    </source>
</evidence>
<protein>
    <submittedName>
        <fullName evidence="2">Uncharacterized protein</fullName>
    </submittedName>
</protein>